<protein>
    <submittedName>
        <fullName evidence="2">Biotin/lipoate A/B protein ligase</fullName>
    </submittedName>
</protein>
<dbReference type="eggNOG" id="COG0095">
    <property type="taxonomic scope" value="Bacteria"/>
</dbReference>
<dbReference type="KEGG" id="tal:Thal_1097"/>
<dbReference type="GO" id="GO:0016874">
    <property type="term" value="F:ligase activity"/>
    <property type="evidence" value="ECO:0007669"/>
    <property type="project" value="UniProtKB-KW"/>
</dbReference>
<dbReference type="PANTHER" id="PTHR43679:SF2">
    <property type="entry name" value="OCTANOYL-[GCVH]:PROTEIN N-OCTANOYLTRANSFERASE"/>
    <property type="match status" value="1"/>
</dbReference>
<evidence type="ECO:0000259" key="1">
    <source>
        <dbReference type="PROSITE" id="PS51733"/>
    </source>
</evidence>
<keyword evidence="2" id="KW-0436">Ligase</keyword>
<dbReference type="PROSITE" id="PS51733">
    <property type="entry name" value="BPL_LPL_CATALYTIC"/>
    <property type="match status" value="1"/>
</dbReference>
<dbReference type="PANTHER" id="PTHR43679">
    <property type="entry name" value="OCTANOYLTRANSFERASE LIPM-RELATED"/>
    <property type="match status" value="1"/>
</dbReference>
<dbReference type="STRING" id="638303.Thal_1097"/>
<evidence type="ECO:0000313" key="2">
    <source>
        <dbReference type="EMBL" id="ADC89729.1"/>
    </source>
</evidence>
<accession>D3SLU9</accession>
<gene>
    <name evidence="2" type="ordered locus">Thal_1097</name>
</gene>
<keyword evidence="3" id="KW-1185">Reference proteome</keyword>
<organism evidence="2 3">
    <name type="scientific">Thermocrinis albus (strain DSM 14484 / JCM 11386 / HI 11/12)</name>
    <dbReference type="NCBI Taxonomy" id="638303"/>
    <lineage>
        <taxon>Bacteria</taxon>
        <taxon>Pseudomonadati</taxon>
        <taxon>Aquificota</taxon>
        <taxon>Aquificia</taxon>
        <taxon>Aquificales</taxon>
        <taxon>Aquificaceae</taxon>
        <taxon>Thermocrinis</taxon>
    </lineage>
</organism>
<dbReference type="Proteomes" id="UP000002043">
    <property type="component" value="Chromosome"/>
</dbReference>
<dbReference type="RefSeq" id="WP_012992135.1">
    <property type="nucleotide sequence ID" value="NC_013894.1"/>
</dbReference>
<dbReference type="EMBL" id="CP001931">
    <property type="protein sequence ID" value="ADC89729.1"/>
    <property type="molecule type" value="Genomic_DNA"/>
</dbReference>
<reference evidence="3" key="1">
    <citation type="journal article" date="2010" name="Stand. Genomic Sci.">
        <title>Complete genome sequence of Thermocrinis albus type strain (HI 11/12T).</title>
        <authorList>
            <person name="Wirth R."/>
            <person name="Sikorski J."/>
            <person name="Brambilla E."/>
            <person name="Misra M."/>
            <person name="Lapidus A."/>
            <person name="Copeland A."/>
            <person name="Nolan M."/>
            <person name="Lucas S."/>
            <person name="Chen F."/>
            <person name="Tice H."/>
            <person name="Cheng J.F."/>
            <person name="Han C."/>
            <person name="Detter J.C."/>
            <person name="Tapia R."/>
            <person name="Bruce D."/>
            <person name="Goodwin L."/>
            <person name="Pitluck S."/>
            <person name="Pati A."/>
            <person name="Anderson I."/>
            <person name="Ivanova N."/>
            <person name="Mavromatis K."/>
            <person name="Mikhailova N."/>
            <person name="Chen A."/>
            <person name="Palaniappan K."/>
            <person name="Bilek Y."/>
            <person name="Hader T."/>
            <person name="Land M."/>
            <person name="Hauser L."/>
            <person name="Chang Y.J."/>
            <person name="Jeffries C.D."/>
            <person name="Tindall B.J."/>
            <person name="Rohde M."/>
            <person name="Goker M."/>
            <person name="Bristow J."/>
            <person name="Eisen J.A."/>
            <person name="Markowitz V."/>
            <person name="Hugenholtz P."/>
            <person name="Kyrpides N.C."/>
            <person name="Klenk H.P."/>
        </authorList>
    </citation>
    <scope>NUCLEOTIDE SEQUENCE [LARGE SCALE GENOMIC DNA]</scope>
    <source>
        <strain evidence="3">DSM 14484 / JCM 11386 / HI 11/12</strain>
    </source>
</reference>
<dbReference type="AlphaFoldDB" id="D3SLU9"/>
<dbReference type="InterPro" id="IPR004143">
    <property type="entry name" value="BPL_LPL_catalytic"/>
</dbReference>
<dbReference type="OrthoDB" id="9788148at2"/>
<dbReference type="InterPro" id="IPR050664">
    <property type="entry name" value="Octanoyltrans_LipM/LipL"/>
</dbReference>
<sequence>MSIKLYLLGRKRGFLPITLMHAMARLGYTGVILVEPEDLFLCLGYFDYLPQIVDLRECRNLKIPIIRREIGGGTVLLGPGQVFYQMVLEKRDVPFKVEDAYKKLSSPVVRAYRRLGVDVEYRPINDIVVKGSQRKISGQGAGDVGKCFVFAGNILVDFNVDIMARLLAVVHKDKVREKLLENMSWLKRETGTDYTFEDIASLLVEEFSREWDLEPTEVPQEALDLAHQLERELTSEETLWEETGRKHNVVKIREGVYIRSKEVQIEGSSVKVYAEIVDGVVRYIELEPPDHHLEKQLTGIPYELNVEKEGIPKHLLRVLLFE</sequence>
<feature type="domain" description="BPL/LPL catalytic" evidence="1">
    <location>
        <begin position="25"/>
        <end position="215"/>
    </location>
</feature>
<dbReference type="Gene3D" id="3.30.930.10">
    <property type="entry name" value="Bira Bifunctional Protein, Domain 2"/>
    <property type="match status" value="1"/>
</dbReference>
<evidence type="ECO:0000313" key="3">
    <source>
        <dbReference type="Proteomes" id="UP000002043"/>
    </source>
</evidence>
<dbReference type="Pfam" id="PF21948">
    <property type="entry name" value="LplA-B_cat"/>
    <property type="match status" value="1"/>
</dbReference>
<dbReference type="SUPFAM" id="SSF55681">
    <property type="entry name" value="Class II aaRS and biotin synthetases"/>
    <property type="match status" value="1"/>
</dbReference>
<dbReference type="HOGENOM" id="CLU_022986_1_0_0"/>
<proteinExistence type="predicted"/>
<dbReference type="InterPro" id="IPR045864">
    <property type="entry name" value="aa-tRNA-synth_II/BPL/LPL"/>
</dbReference>
<name>D3SLU9_THEAH</name>